<dbReference type="InterPro" id="IPR019519">
    <property type="entry name" value="Elp5"/>
</dbReference>
<proteinExistence type="inferred from homology"/>
<sequence>MTEAVARQLRDGVAVGEQAPAVMVRDTLDTRAGPAISDHFFSSLCSNIEAARAQAKGLVAVALRRTPESYTVTSPFRKGNFKPGHWLQVVDCYTDPLGWNKVADPGKEDNSSQTDLPTQITVCHDVTNLTSLLAYVLDSGQAAVDNRATERFVVLIDSVSVLLRYHTLPALTSFLSALRSCGQVSAVLWLVHADLHESRVVASIEYLSTTVIHVEPQLQLPSEAKILNLRRGRIRVRTKKRNGRVREQVEEFFIELVGVNFSPVTLVKDMNPPTVMKTTTPKVQFNLDLSEKEREDRSKVILPFEHQGDGREAHIYDGRPDPVDSQFRKLGLSRNPSKDNDSQNLGSSQGVVGEIHYLRDSDDERPDSDEDPDDDLDI</sequence>
<evidence type="ECO:0000313" key="10">
    <source>
        <dbReference type="EMBL" id="PNR53950.1"/>
    </source>
</evidence>
<protein>
    <recommendedName>
        <fullName evidence="5">Elongator complex protein 5</fullName>
    </recommendedName>
</protein>
<evidence type="ECO:0000256" key="9">
    <source>
        <dbReference type="SAM" id="MobiDB-lite"/>
    </source>
</evidence>
<dbReference type="RefSeq" id="XP_024375976.1">
    <property type="nucleotide sequence ID" value="XM_024520208.2"/>
</dbReference>
<dbReference type="UniPathway" id="UPA00988"/>
<reference evidence="10 12" key="1">
    <citation type="journal article" date="2008" name="Science">
        <title>The Physcomitrella genome reveals evolutionary insights into the conquest of land by plants.</title>
        <authorList>
            <person name="Rensing S."/>
            <person name="Lang D."/>
            <person name="Zimmer A."/>
            <person name="Terry A."/>
            <person name="Salamov A."/>
            <person name="Shapiro H."/>
            <person name="Nishiyama T."/>
            <person name="Perroud P.-F."/>
            <person name="Lindquist E."/>
            <person name="Kamisugi Y."/>
            <person name="Tanahashi T."/>
            <person name="Sakakibara K."/>
            <person name="Fujita T."/>
            <person name="Oishi K."/>
            <person name="Shin-I T."/>
            <person name="Kuroki Y."/>
            <person name="Toyoda A."/>
            <person name="Suzuki Y."/>
            <person name="Hashimoto A."/>
            <person name="Yamaguchi K."/>
            <person name="Sugano A."/>
            <person name="Kohara Y."/>
            <person name="Fujiyama A."/>
            <person name="Anterola A."/>
            <person name="Aoki S."/>
            <person name="Ashton N."/>
            <person name="Barbazuk W.B."/>
            <person name="Barker E."/>
            <person name="Bennetzen J."/>
            <person name="Bezanilla M."/>
            <person name="Blankenship R."/>
            <person name="Cho S.H."/>
            <person name="Dutcher S."/>
            <person name="Estelle M."/>
            <person name="Fawcett J.A."/>
            <person name="Gundlach H."/>
            <person name="Hanada K."/>
            <person name="Heyl A."/>
            <person name="Hicks K.A."/>
            <person name="Hugh J."/>
            <person name="Lohr M."/>
            <person name="Mayer K."/>
            <person name="Melkozernov A."/>
            <person name="Murata T."/>
            <person name="Nelson D."/>
            <person name="Pils B."/>
            <person name="Prigge M."/>
            <person name="Reiss B."/>
            <person name="Renner T."/>
            <person name="Rombauts S."/>
            <person name="Rushton P."/>
            <person name="Sanderfoot A."/>
            <person name="Schween G."/>
            <person name="Shiu S.-H."/>
            <person name="Stueber K."/>
            <person name="Theodoulou F.L."/>
            <person name="Tu H."/>
            <person name="Van de Peer Y."/>
            <person name="Verrier P.J."/>
            <person name="Waters E."/>
            <person name="Wood A."/>
            <person name="Yang L."/>
            <person name="Cove D."/>
            <person name="Cuming A."/>
            <person name="Hasebe M."/>
            <person name="Lucas S."/>
            <person name="Mishler D.B."/>
            <person name="Reski R."/>
            <person name="Grigoriev I."/>
            <person name="Quatrano R.S."/>
            <person name="Boore J.L."/>
        </authorList>
    </citation>
    <scope>NUCLEOTIDE SEQUENCE [LARGE SCALE GENOMIC DNA]</scope>
    <source>
        <strain evidence="11 12">cv. Gransden 2004</strain>
    </source>
</reference>
<dbReference type="CDD" id="cd19496">
    <property type="entry name" value="Elp5"/>
    <property type="match status" value="1"/>
</dbReference>
<keyword evidence="7" id="KW-0819">tRNA processing</keyword>
<dbReference type="Proteomes" id="UP000006727">
    <property type="component" value="Chromosome 5"/>
</dbReference>
<dbReference type="HOGENOM" id="CLU_060854_1_0_1"/>
<dbReference type="EnsemblPlants" id="Pp3c5_13580V3.2">
    <property type="protein sequence ID" value="Pp3c5_13580V3.2"/>
    <property type="gene ID" value="Pp3c5_13580"/>
</dbReference>
<dbReference type="GO" id="GO:0005634">
    <property type="term" value="C:nucleus"/>
    <property type="evidence" value="ECO:0000318"/>
    <property type="project" value="GO_Central"/>
</dbReference>
<evidence type="ECO:0000256" key="3">
    <source>
        <dbReference type="ARBA" id="ARBA00005043"/>
    </source>
</evidence>
<dbReference type="PANTHER" id="PTHR15641">
    <property type="entry name" value="ELONGATOR COMPLEX PROTEIN 5"/>
    <property type="match status" value="1"/>
</dbReference>
<reference evidence="11" key="3">
    <citation type="submission" date="2020-12" db="UniProtKB">
        <authorList>
            <consortium name="EnsemblPlants"/>
        </authorList>
    </citation>
    <scope>IDENTIFICATION</scope>
</reference>
<comment type="similarity">
    <text evidence="4">Belongs to the ELP5 family.</text>
</comment>
<comment type="pathway">
    <text evidence="3">tRNA modification; 5-methoxycarbonylmethyl-2-thiouridine-tRNA biosynthesis.</text>
</comment>
<keyword evidence="12" id="KW-1185">Reference proteome</keyword>
<evidence type="ECO:0000256" key="4">
    <source>
        <dbReference type="ARBA" id="ARBA00009567"/>
    </source>
</evidence>
<evidence type="ECO:0000256" key="1">
    <source>
        <dbReference type="ARBA" id="ARBA00004123"/>
    </source>
</evidence>
<dbReference type="KEGG" id="ppp:112282526"/>
<comment type="subcellular location">
    <subcellularLocation>
        <location evidence="2">Cytoplasm</location>
    </subcellularLocation>
    <subcellularLocation>
        <location evidence="1">Nucleus</location>
    </subcellularLocation>
</comment>
<dbReference type="Gramene" id="Pp3c5_13580V3.2">
    <property type="protein sequence ID" value="Pp3c5_13580V3.2"/>
    <property type="gene ID" value="Pp3c5_13580"/>
</dbReference>
<feature type="region of interest" description="Disordered" evidence="9">
    <location>
        <begin position="305"/>
        <end position="378"/>
    </location>
</feature>
<dbReference type="EMBL" id="ABEU02000005">
    <property type="protein sequence ID" value="PNR53950.1"/>
    <property type="molecule type" value="Genomic_DNA"/>
</dbReference>
<evidence type="ECO:0000256" key="5">
    <source>
        <dbReference type="ARBA" id="ARBA00020264"/>
    </source>
</evidence>
<evidence type="ECO:0000256" key="8">
    <source>
        <dbReference type="ARBA" id="ARBA00023242"/>
    </source>
</evidence>
<dbReference type="Gene3D" id="3.40.50.300">
    <property type="entry name" value="P-loop containing nucleotide triphosphate hydrolases"/>
    <property type="match status" value="1"/>
</dbReference>
<keyword evidence="8" id="KW-0539">Nucleus</keyword>
<organism evidence="10">
    <name type="scientific">Physcomitrium patens</name>
    <name type="common">Spreading-leaved earth moss</name>
    <name type="synonym">Physcomitrella patens</name>
    <dbReference type="NCBI Taxonomy" id="3218"/>
    <lineage>
        <taxon>Eukaryota</taxon>
        <taxon>Viridiplantae</taxon>
        <taxon>Streptophyta</taxon>
        <taxon>Embryophyta</taxon>
        <taxon>Bryophyta</taxon>
        <taxon>Bryophytina</taxon>
        <taxon>Bryopsida</taxon>
        <taxon>Funariidae</taxon>
        <taxon>Funariales</taxon>
        <taxon>Funariaceae</taxon>
        <taxon>Physcomitrium</taxon>
    </lineage>
</organism>
<gene>
    <name evidence="11" type="primary">LOC112282526</name>
    <name evidence="10" type="ORF">PHYPA_007625</name>
</gene>
<feature type="compositionally biased region" description="Acidic residues" evidence="9">
    <location>
        <begin position="363"/>
        <end position="378"/>
    </location>
</feature>
<evidence type="ECO:0000256" key="7">
    <source>
        <dbReference type="ARBA" id="ARBA00022694"/>
    </source>
</evidence>
<dbReference type="eggNOG" id="ENOG502QTQT">
    <property type="taxonomic scope" value="Eukaryota"/>
</dbReference>
<dbReference type="EnsemblPlants" id="Pp3c5_13580V3.1">
    <property type="protein sequence ID" value="Pp3c5_13580V3.1"/>
    <property type="gene ID" value="Pp3c5_13580"/>
</dbReference>
<dbReference type="Gramene" id="Pp3c5_13580V3.1">
    <property type="protein sequence ID" value="Pp3c5_13580V3.1"/>
    <property type="gene ID" value="Pp3c5_13580"/>
</dbReference>
<dbReference type="PaxDb" id="3218-PP1S297_4V6.1"/>
<evidence type="ECO:0000256" key="6">
    <source>
        <dbReference type="ARBA" id="ARBA00022490"/>
    </source>
</evidence>
<dbReference type="OMA" id="FQVLDCY"/>
<dbReference type="GeneID" id="112282526"/>
<reference evidence="10 12" key="2">
    <citation type="journal article" date="2018" name="Plant J.">
        <title>The Physcomitrella patens chromosome-scale assembly reveals moss genome structure and evolution.</title>
        <authorList>
            <person name="Lang D."/>
            <person name="Ullrich K.K."/>
            <person name="Murat F."/>
            <person name="Fuchs J."/>
            <person name="Jenkins J."/>
            <person name="Haas F.B."/>
            <person name="Piednoel M."/>
            <person name="Gundlach H."/>
            <person name="Van Bel M."/>
            <person name="Meyberg R."/>
            <person name="Vives C."/>
            <person name="Morata J."/>
            <person name="Symeonidi A."/>
            <person name="Hiss M."/>
            <person name="Muchero W."/>
            <person name="Kamisugi Y."/>
            <person name="Saleh O."/>
            <person name="Blanc G."/>
            <person name="Decker E.L."/>
            <person name="van Gessel N."/>
            <person name="Grimwood J."/>
            <person name="Hayes R.D."/>
            <person name="Graham S.W."/>
            <person name="Gunter L.E."/>
            <person name="McDaniel S.F."/>
            <person name="Hoernstein S.N.W."/>
            <person name="Larsson A."/>
            <person name="Li F.W."/>
            <person name="Perroud P.F."/>
            <person name="Phillips J."/>
            <person name="Ranjan P."/>
            <person name="Rokshar D.S."/>
            <person name="Rothfels C.J."/>
            <person name="Schneider L."/>
            <person name="Shu S."/>
            <person name="Stevenson D.W."/>
            <person name="Thummler F."/>
            <person name="Tillich M."/>
            <person name="Villarreal Aguilar J.C."/>
            <person name="Widiez T."/>
            <person name="Wong G.K."/>
            <person name="Wymore A."/>
            <person name="Zhang Y."/>
            <person name="Zimmer A.D."/>
            <person name="Quatrano R.S."/>
            <person name="Mayer K.F.X."/>
            <person name="Goodstein D."/>
            <person name="Casacuberta J.M."/>
            <person name="Vandepoele K."/>
            <person name="Reski R."/>
            <person name="Cuming A.C."/>
            <person name="Tuskan G.A."/>
            <person name="Maumus F."/>
            <person name="Salse J."/>
            <person name="Schmutz J."/>
            <person name="Rensing S.A."/>
        </authorList>
    </citation>
    <scope>NUCLEOTIDE SEQUENCE [LARGE SCALE GENOMIC DNA]</scope>
    <source>
        <strain evidence="11 12">cv. Gransden 2004</strain>
    </source>
</reference>
<evidence type="ECO:0000313" key="11">
    <source>
        <dbReference type="EnsemblPlants" id="Pp3c5_13580V3.1"/>
    </source>
</evidence>
<dbReference type="GO" id="GO:0033588">
    <property type="term" value="C:elongator holoenzyme complex"/>
    <property type="evidence" value="ECO:0000318"/>
    <property type="project" value="GO_Central"/>
</dbReference>
<dbReference type="Pfam" id="PF10483">
    <property type="entry name" value="Elong_Iki1"/>
    <property type="match status" value="1"/>
</dbReference>
<dbReference type="GO" id="GO:0002098">
    <property type="term" value="P:tRNA wobble uridine modification"/>
    <property type="evidence" value="ECO:0007669"/>
    <property type="project" value="InterPro"/>
</dbReference>
<dbReference type="AlphaFoldDB" id="A9TRE7"/>
<dbReference type="GO" id="GO:0006400">
    <property type="term" value="P:tRNA modification"/>
    <property type="evidence" value="ECO:0000318"/>
    <property type="project" value="GO_Central"/>
</dbReference>
<name>A9TRE7_PHYPA</name>
<dbReference type="GO" id="GO:0005829">
    <property type="term" value="C:cytosol"/>
    <property type="evidence" value="ECO:0000318"/>
    <property type="project" value="GO_Central"/>
</dbReference>
<dbReference type="STRING" id="3218.A9TRE7"/>
<feature type="compositionally biased region" description="Basic and acidic residues" evidence="9">
    <location>
        <begin position="306"/>
        <end position="322"/>
    </location>
</feature>
<dbReference type="FunCoup" id="A9TRE7">
    <property type="interactions" value="437"/>
</dbReference>
<evidence type="ECO:0000256" key="2">
    <source>
        <dbReference type="ARBA" id="ARBA00004496"/>
    </source>
</evidence>
<dbReference type="InterPro" id="IPR027417">
    <property type="entry name" value="P-loop_NTPase"/>
</dbReference>
<accession>A9TRE7</accession>
<keyword evidence="6" id="KW-0963">Cytoplasm</keyword>
<dbReference type="OrthoDB" id="166907at2759"/>
<dbReference type="PANTHER" id="PTHR15641:SF1">
    <property type="entry name" value="ELONGATOR COMPLEX PROTEIN 5"/>
    <property type="match status" value="1"/>
</dbReference>
<evidence type="ECO:0000313" key="12">
    <source>
        <dbReference type="Proteomes" id="UP000006727"/>
    </source>
</evidence>